<dbReference type="CDD" id="cd14740">
    <property type="entry name" value="PAAR_4"/>
    <property type="match status" value="1"/>
</dbReference>
<evidence type="ECO:0000313" key="2">
    <source>
        <dbReference type="EMBL" id="MBB3195370.1"/>
    </source>
</evidence>
<gene>
    <name evidence="2" type="ORF">FHS28_002773</name>
</gene>
<feature type="region of interest" description="Disordered" evidence="1">
    <location>
        <begin position="258"/>
        <end position="305"/>
    </location>
</feature>
<organism evidence="2 3">
    <name type="scientific">Roseateles terrae</name>
    <dbReference type="NCBI Taxonomy" id="431060"/>
    <lineage>
        <taxon>Bacteria</taxon>
        <taxon>Pseudomonadati</taxon>
        <taxon>Pseudomonadota</taxon>
        <taxon>Betaproteobacteria</taxon>
        <taxon>Burkholderiales</taxon>
        <taxon>Sphaerotilaceae</taxon>
        <taxon>Roseateles</taxon>
    </lineage>
</organism>
<dbReference type="Pfam" id="PF13665">
    <property type="entry name" value="Tox-PAAR-like"/>
    <property type="match status" value="1"/>
</dbReference>
<dbReference type="Proteomes" id="UP000574369">
    <property type="component" value="Unassembled WGS sequence"/>
</dbReference>
<feature type="region of interest" description="Disordered" evidence="1">
    <location>
        <begin position="139"/>
        <end position="159"/>
    </location>
</feature>
<comment type="caution">
    <text evidence="2">The sequence shown here is derived from an EMBL/GenBank/DDBJ whole genome shotgun (WGS) entry which is preliminary data.</text>
</comment>
<name>A0ABR6GTI4_9BURK</name>
<dbReference type="EMBL" id="JACHXO010000004">
    <property type="protein sequence ID" value="MBB3195370.1"/>
    <property type="molecule type" value="Genomic_DNA"/>
</dbReference>
<dbReference type="CDD" id="cd20745">
    <property type="entry name" value="FIX_RhsA_AHH_HNH-like"/>
    <property type="match status" value="1"/>
</dbReference>
<reference evidence="2 3" key="1">
    <citation type="submission" date="2020-08" db="EMBL/GenBank/DDBJ databases">
        <title>Genomic Encyclopedia of Type Strains, Phase III (KMG-III): the genomes of soil and plant-associated and newly described type strains.</title>
        <authorList>
            <person name="Whitman W."/>
        </authorList>
    </citation>
    <scope>NUCLEOTIDE SEQUENCE [LARGE SCALE GENOMIC DNA]</scope>
    <source>
        <strain evidence="2 3">CECT 7247</strain>
    </source>
</reference>
<feature type="compositionally biased region" description="Basic and acidic residues" evidence="1">
    <location>
        <begin position="258"/>
        <end position="281"/>
    </location>
</feature>
<evidence type="ECO:0008006" key="4">
    <source>
        <dbReference type="Google" id="ProtNLM"/>
    </source>
</evidence>
<evidence type="ECO:0000313" key="3">
    <source>
        <dbReference type="Proteomes" id="UP000574369"/>
    </source>
</evidence>
<evidence type="ECO:0000256" key="1">
    <source>
        <dbReference type="SAM" id="MobiDB-lite"/>
    </source>
</evidence>
<proteinExistence type="predicted"/>
<keyword evidence="3" id="KW-1185">Reference proteome</keyword>
<dbReference type="RefSeq" id="WP_246410051.1">
    <property type="nucleotide sequence ID" value="NZ_JACHXO010000004.1"/>
</dbReference>
<protein>
    <recommendedName>
        <fullName evidence="4">Tox-PAAR-like domain-containing protein</fullName>
    </recommendedName>
</protein>
<feature type="region of interest" description="Disordered" evidence="1">
    <location>
        <begin position="75"/>
        <end position="101"/>
    </location>
</feature>
<sequence length="448" mass="45976">MEVVMAANLGARKDGAFKAVSTAPSLNKTPVGSATPPLPYPVTQNLDSSQGTIASVRFNGDPAYVLNQSTQPSCVGDAPGSAKGVRSGTVSGEVKPTKGSSTVRVGKKPVIRVNDPCTMNGGNCPGIYVAGAAPGSSLSAAGGAPAANPPAAPETPAEEGWWGKASPWVHGALGVASFVPGLSVVTGGADALIYAAEGNAIEAGLSAASMIPGGKVVTTAGKAVKGAAGLMKGAHVAEEATKAARVAEDAAKARRVAKEAEDAARLRKAEEEARHAKKPDVEPEAGAGGKGGGDGKKTKPKKKMKCGEFGKYGDLKKKTGDGKFDRDHIPSKAALKARAKKLNGGVQLTDEQERVIENWGNSIAIPRRAHIDHSPTYGQTSAAAAIDSKNLAGSARRDVEAMLSKIDEYDADGNCKKAYQRASRRILRMSNADFDAALKKILTAHGKK</sequence>
<accession>A0ABR6GTI4</accession>